<evidence type="ECO:0000256" key="5">
    <source>
        <dbReference type="ARBA" id="ARBA00022729"/>
    </source>
</evidence>
<feature type="transmembrane region" description="Helical" evidence="9">
    <location>
        <begin position="842"/>
        <end position="862"/>
    </location>
</feature>
<evidence type="ECO:0000259" key="12">
    <source>
        <dbReference type="Pfam" id="PF12795"/>
    </source>
</evidence>
<dbReference type="RefSeq" id="WP_188156391.1">
    <property type="nucleotide sequence ID" value="NZ_CP061280.1"/>
</dbReference>
<keyword evidence="4 9" id="KW-0812">Transmembrane</keyword>
<feature type="transmembrane region" description="Helical" evidence="9">
    <location>
        <begin position="916"/>
        <end position="944"/>
    </location>
</feature>
<feature type="transmembrane region" description="Helical" evidence="9">
    <location>
        <begin position="638"/>
        <end position="658"/>
    </location>
</feature>
<feature type="transmembrane region" description="Helical" evidence="9">
    <location>
        <begin position="798"/>
        <end position="822"/>
    </location>
</feature>
<evidence type="ECO:0000259" key="13">
    <source>
        <dbReference type="Pfam" id="PF21082"/>
    </source>
</evidence>
<evidence type="ECO:0000256" key="1">
    <source>
        <dbReference type="ARBA" id="ARBA00004651"/>
    </source>
</evidence>
<dbReference type="InterPro" id="IPR006686">
    <property type="entry name" value="MscS_channel_CS"/>
</dbReference>
<keyword evidence="3" id="KW-1003">Cell membrane</keyword>
<dbReference type="PANTHER" id="PTHR30347:SF1">
    <property type="entry name" value="MECHANOSENSITIVE CHANNEL MSCK"/>
    <property type="match status" value="1"/>
</dbReference>
<accession>A0A7H1C1A2</accession>
<sequence length="1127" mass="127730">MFKPILKNLLLSLGLIFTTTNYALAEIPLQKAIQSQLDSAKKLDQADANNKALVQTLEDTLLLLSQIEKQKADNEALNKSIQGSQKALTTSQNNLEKLKAIVVPTVDTLTQKSTTDLQKELTAAQAKLETVQHDLSLINNNLVAQNTAPDKAQTVLTEMVKRKQEINTQLSATNIQSELKAKLETELELIELKNTYNQTLLNGSENLAAVYSSQLEEKRQEQQNLQAEIANLQTAINNQIVEESQNKLEQAQAVQNQQNNATANPIILRELDVNTKVTQELLKQTKDMTQLSQDNLRIKSVLDNLQQTQRNIEEQISSLQGTLVLSRIINKQKQSLPQDEMISGISKQITDLRVRVFDMTEFRDSFSDINAYISKLEQEGKATFTTQEKQQLTTILQERLTTLSEMIKSLNNQLNLLINIELNQQQVQTISDTLQQKLQQQSFWVKSNSPMDLEWFSKFIDVSHYQILDIGKKLNFSNWRDNIVPAGILVTILLLLAAFINRQKDKIKQKLHHINNRLKIVATDSQWNTPLAIFWTVVLCLPSTFIFLAGFIAVTYISLENPQEVWAWGLKMATYWLYFAFLVAMLRPHGIGHIHFNMPQKSNEIFRNILRRSVWLIALLLNTSIFTKLETGISYDVLGQTMTILVLILMIWMIAPAFRQAISTYENVTHQETQESKSILLTIVKLVLLIAPVVLIILIVLGYYYTALVIIEHLIASYFAIITWIIVRNVLYRAFSISARRLAYRRLQEKREAAEAKARAKAEQNNENPDGVEIPFELKEDSIAVSEVKNQMLKLTDFVLWIGLFVLLYWVWSDLITVALYLDGVTLWQQSVTTEAGIVMESITLLNLLTALLIIVVMVVLIRNLSGLLEALIFSHFKLSQGTPYTITTLLTYLIIALGAIFAFGTLGVSWSKLQWLLTALSVGLGFGMQEIFANFVSGIIILFERPMRIGDTITIGTYSGTVSKIRIRATTLVDFDGKEVIVPNKAFVTERLVNWALSSTATRIIVQVGVAYGSDVELVKRLLLQVAEENPKVLKDPQPRAYFLTFGASTLDHELRAYVNDLSDRNPTIDALNTRIHQLFNEHNIDIAFNQLDVYIKNNDTQDEIKVGSKRFDFELSNNTTTKEKD</sequence>
<dbReference type="KEGG" id="mbos:ICJ55_08370"/>
<dbReference type="InterPro" id="IPR023408">
    <property type="entry name" value="MscS_beta-dom_sf"/>
</dbReference>
<evidence type="ECO:0000256" key="2">
    <source>
        <dbReference type="ARBA" id="ARBA00008017"/>
    </source>
</evidence>
<comment type="similarity">
    <text evidence="2">Belongs to the MscS (TC 1.A.23) family.</text>
</comment>
<dbReference type="InterPro" id="IPR049278">
    <property type="entry name" value="MS_channel_C"/>
</dbReference>
<feature type="coiled-coil region" evidence="8">
    <location>
        <begin position="208"/>
        <end position="261"/>
    </location>
</feature>
<dbReference type="InterPro" id="IPR011066">
    <property type="entry name" value="MscS_channel_C_sf"/>
</dbReference>
<feature type="coiled-coil region" evidence="8">
    <location>
        <begin position="737"/>
        <end position="767"/>
    </location>
</feature>
<dbReference type="InterPro" id="IPR024393">
    <property type="entry name" value="MscS_porin"/>
</dbReference>
<dbReference type="GO" id="GO:0009992">
    <property type="term" value="P:intracellular water homeostasis"/>
    <property type="evidence" value="ECO:0007669"/>
    <property type="project" value="TreeGrafter"/>
</dbReference>
<dbReference type="InterPro" id="IPR049142">
    <property type="entry name" value="MS_channel_1st"/>
</dbReference>
<dbReference type="SUPFAM" id="SSF50182">
    <property type="entry name" value="Sm-like ribonucleoproteins"/>
    <property type="match status" value="1"/>
</dbReference>
<dbReference type="AlphaFoldDB" id="A0A7H1C1A2"/>
<dbReference type="Proteomes" id="UP000576260">
    <property type="component" value="Chromosome"/>
</dbReference>
<dbReference type="InterPro" id="IPR011014">
    <property type="entry name" value="MscS_channel_TM-2"/>
</dbReference>
<dbReference type="FunFam" id="1.10.287.1260:FF:000002">
    <property type="entry name" value="Potassium efflux system KefA"/>
    <property type="match status" value="1"/>
</dbReference>
<comment type="subcellular location">
    <subcellularLocation>
        <location evidence="1">Cell membrane</location>
        <topology evidence="1">Multi-pass membrane protein</topology>
    </subcellularLocation>
</comment>
<dbReference type="InterPro" id="IPR006685">
    <property type="entry name" value="MscS_channel_2nd"/>
</dbReference>
<dbReference type="Gene3D" id="1.10.287.1260">
    <property type="match status" value="1"/>
</dbReference>
<keyword evidence="7 9" id="KW-0472">Membrane</keyword>
<organism evidence="15 16">
    <name type="scientific">Mannheimia bovis</name>
    <dbReference type="NCBI Taxonomy" id="2770636"/>
    <lineage>
        <taxon>Bacteria</taxon>
        <taxon>Pseudomonadati</taxon>
        <taxon>Pseudomonadota</taxon>
        <taxon>Gammaproteobacteria</taxon>
        <taxon>Pasteurellales</taxon>
        <taxon>Pasteurellaceae</taxon>
        <taxon>Mannheimia</taxon>
    </lineage>
</organism>
<dbReference type="Gene3D" id="3.30.70.100">
    <property type="match status" value="1"/>
</dbReference>
<evidence type="ECO:0000259" key="10">
    <source>
        <dbReference type="Pfam" id="PF00924"/>
    </source>
</evidence>
<protein>
    <submittedName>
        <fullName evidence="15">Mechanosensitive channel MscK</fullName>
    </submittedName>
</protein>
<dbReference type="InterPro" id="IPR010920">
    <property type="entry name" value="LSM_dom_sf"/>
</dbReference>
<dbReference type="Pfam" id="PF12795">
    <property type="entry name" value="MscS_porin"/>
    <property type="match status" value="1"/>
</dbReference>
<evidence type="ECO:0000256" key="8">
    <source>
        <dbReference type="SAM" id="Coils"/>
    </source>
</evidence>
<keyword evidence="6 9" id="KW-1133">Transmembrane helix</keyword>
<evidence type="ECO:0000256" key="6">
    <source>
        <dbReference type="ARBA" id="ARBA00022989"/>
    </source>
</evidence>
<feature type="transmembrane region" description="Helical" evidence="9">
    <location>
        <begin position="565"/>
        <end position="588"/>
    </location>
</feature>
<feature type="transmembrane region" description="Helical" evidence="9">
    <location>
        <begin position="710"/>
        <end position="731"/>
    </location>
</feature>
<feature type="domain" description="Mechanosensitive ion channel MscS C-terminal" evidence="13">
    <location>
        <begin position="1006"/>
        <end position="1088"/>
    </location>
</feature>
<feature type="transmembrane region" description="Helical" evidence="9">
    <location>
        <begin position="679"/>
        <end position="704"/>
    </location>
</feature>
<evidence type="ECO:0000259" key="14">
    <source>
        <dbReference type="Pfam" id="PF21088"/>
    </source>
</evidence>
<dbReference type="PROSITE" id="PS01246">
    <property type="entry name" value="UPF0003"/>
    <property type="match status" value="1"/>
</dbReference>
<dbReference type="Pfam" id="PF21082">
    <property type="entry name" value="MS_channel_3rd"/>
    <property type="match status" value="1"/>
</dbReference>
<dbReference type="EMBL" id="CP061280">
    <property type="protein sequence ID" value="QNS14757.1"/>
    <property type="molecule type" value="Genomic_DNA"/>
</dbReference>
<proteinExistence type="inferred from homology"/>
<evidence type="ECO:0000256" key="3">
    <source>
        <dbReference type="ARBA" id="ARBA00022475"/>
    </source>
</evidence>
<evidence type="ECO:0000259" key="11">
    <source>
        <dbReference type="Pfam" id="PF12794"/>
    </source>
</evidence>
<evidence type="ECO:0000256" key="9">
    <source>
        <dbReference type="SAM" id="Phobius"/>
    </source>
</evidence>
<feature type="domain" description="Mechanosensitive ion channel transmembrane helices 2/3" evidence="14">
    <location>
        <begin position="889"/>
        <end position="930"/>
    </location>
</feature>
<dbReference type="InterPro" id="IPR025692">
    <property type="entry name" value="MscS_IM_dom1"/>
</dbReference>
<keyword evidence="16" id="KW-1185">Reference proteome</keyword>
<dbReference type="PANTHER" id="PTHR30347">
    <property type="entry name" value="POTASSIUM CHANNEL RELATED"/>
    <property type="match status" value="1"/>
</dbReference>
<feature type="domain" description="Mechanosensitive ion channel MscS porin" evidence="12">
    <location>
        <begin position="36"/>
        <end position="267"/>
    </location>
</feature>
<feature type="domain" description="Mechanosensitive ion channel inner membrane" evidence="11">
    <location>
        <begin position="489"/>
        <end position="828"/>
    </location>
</feature>
<dbReference type="Pfam" id="PF12794">
    <property type="entry name" value="MscS_TM"/>
    <property type="match status" value="1"/>
</dbReference>
<evidence type="ECO:0000313" key="15">
    <source>
        <dbReference type="EMBL" id="QNS14757.1"/>
    </source>
</evidence>
<feature type="transmembrane region" description="Helical" evidence="9">
    <location>
        <begin position="532"/>
        <end position="559"/>
    </location>
</feature>
<feature type="transmembrane region" description="Helical" evidence="9">
    <location>
        <begin position="483"/>
        <end position="500"/>
    </location>
</feature>
<dbReference type="NCBIfam" id="NF008438">
    <property type="entry name" value="PRK11281.1"/>
    <property type="match status" value="1"/>
</dbReference>
<feature type="domain" description="Mechanosensitive ion channel MscS" evidence="10">
    <location>
        <begin position="932"/>
        <end position="996"/>
    </location>
</feature>
<dbReference type="GO" id="GO:0005886">
    <property type="term" value="C:plasma membrane"/>
    <property type="evidence" value="ECO:0007669"/>
    <property type="project" value="UniProtKB-SubCell"/>
</dbReference>
<dbReference type="Gene3D" id="2.30.30.60">
    <property type="match status" value="1"/>
</dbReference>
<feature type="transmembrane region" description="Helical" evidence="9">
    <location>
        <begin position="883"/>
        <end position="904"/>
    </location>
</feature>
<evidence type="ECO:0000256" key="7">
    <source>
        <dbReference type="ARBA" id="ARBA00023136"/>
    </source>
</evidence>
<keyword evidence="5" id="KW-0732">Signal</keyword>
<dbReference type="Pfam" id="PF00924">
    <property type="entry name" value="MS_channel_2nd"/>
    <property type="match status" value="1"/>
</dbReference>
<name>A0A7H1C1A2_9PAST</name>
<dbReference type="GO" id="GO:0008381">
    <property type="term" value="F:mechanosensitive monoatomic ion channel activity"/>
    <property type="evidence" value="ECO:0007669"/>
    <property type="project" value="UniProtKB-ARBA"/>
</dbReference>
<feature type="transmembrane region" description="Helical" evidence="9">
    <location>
        <begin position="609"/>
        <end position="626"/>
    </location>
</feature>
<dbReference type="SUPFAM" id="SSF82861">
    <property type="entry name" value="Mechanosensitive channel protein MscS (YggB), transmembrane region"/>
    <property type="match status" value="1"/>
</dbReference>
<dbReference type="SUPFAM" id="SSF82689">
    <property type="entry name" value="Mechanosensitive channel protein MscS (YggB), C-terminal domain"/>
    <property type="match status" value="1"/>
</dbReference>
<gene>
    <name evidence="15" type="primary">mscK</name>
    <name evidence="15" type="ORF">ICJ55_08370</name>
</gene>
<dbReference type="Pfam" id="PF21088">
    <property type="entry name" value="MS_channel_1st"/>
    <property type="match status" value="1"/>
</dbReference>
<evidence type="ECO:0000313" key="16">
    <source>
        <dbReference type="Proteomes" id="UP000576260"/>
    </source>
</evidence>
<evidence type="ECO:0000256" key="4">
    <source>
        <dbReference type="ARBA" id="ARBA00022692"/>
    </source>
</evidence>
<keyword evidence="8" id="KW-0175">Coiled coil</keyword>
<dbReference type="InterPro" id="IPR052702">
    <property type="entry name" value="MscS-like_channel"/>
</dbReference>
<dbReference type="FunFam" id="2.30.30.60:FF:000001">
    <property type="entry name" value="MscS Mechanosensitive ion channel"/>
    <property type="match status" value="1"/>
</dbReference>
<reference evidence="15 16" key="1">
    <citation type="submission" date="2020-09" db="EMBL/GenBank/DDBJ databases">
        <title>Mannheimia bovis sp.nov., isolated from a cow.</title>
        <authorList>
            <person name="Li F."/>
        </authorList>
    </citation>
    <scope>NUCLEOTIDE SEQUENCE [LARGE SCALE GENOMIC DNA]</scope>
    <source>
        <strain evidence="15 16">ZY190616</strain>
    </source>
</reference>